<keyword evidence="4" id="KW-1185">Reference proteome</keyword>
<keyword evidence="2" id="KW-0732">Signal</keyword>
<reference evidence="3 4" key="1">
    <citation type="submission" date="2023-07" db="EMBL/GenBank/DDBJ databases">
        <authorList>
            <person name="Peeters C."/>
        </authorList>
    </citation>
    <scope>NUCLEOTIDE SEQUENCE [LARGE SCALE GENOMIC DNA]</scope>
    <source>
        <strain evidence="3 4">LMG 18101</strain>
    </source>
</reference>
<accession>A0ABN9JJB0</accession>
<feature type="chain" id="PRO_5047399133" evidence="2">
    <location>
        <begin position="25"/>
        <end position="123"/>
    </location>
</feature>
<evidence type="ECO:0000313" key="3">
    <source>
        <dbReference type="EMBL" id="CAJ0814029.1"/>
    </source>
</evidence>
<dbReference type="RefSeq" id="WP_316681053.1">
    <property type="nucleotide sequence ID" value="NZ_CATZLL010000005.1"/>
</dbReference>
<protein>
    <submittedName>
        <fullName evidence="3">Uncharacterized protein</fullName>
    </submittedName>
</protein>
<dbReference type="EMBL" id="CATZLL010000005">
    <property type="protein sequence ID" value="CAJ0814029.1"/>
    <property type="molecule type" value="Genomic_DNA"/>
</dbReference>
<comment type="caution">
    <text evidence="3">The sequence shown here is derived from an EMBL/GenBank/DDBJ whole genome shotgun (WGS) entry which is preliminary data.</text>
</comment>
<proteinExistence type="predicted"/>
<organism evidence="3 4">
    <name type="scientific">Ralstonia flaminis</name>
    <dbReference type="NCBI Taxonomy" id="3058597"/>
    <lineage>
        <taxon>Bacteria</taxon>
        <taxon>Pseudomonadati</taxon>
        <taxon>Pseudomonadota</taxon>
        <taxon>Betaproteobacteria</taxon>
        <taxon>Burkholderiales</taxon>
        <taxon>Burkholderiaceae</taxon>
        <taxon>Ralstonia</taxon>
    </lineage>
</organism>
<evidence type="ECO:0000313" key="4">
    <source>
        <dbReference type="Proteomes" id="UP001189757"/>
    </source>
</evidence>
<feature type="compositionally biased region" description="Polar residues" evidence="1">
    <location>
        <begin position="32"/>
        <end position="56"/>
    </location>
</feature>
<feature type="compositionally biased region" description="Basic and acidic residues" evidence="1">
    <location>
        <begin position="58"/>
        <end position="108"/>
    </location>
</feature>
<feature type="region of interest" description="Disordered" evidence="1">
    <location>
        <begin position="26"/>
        <end position="123"/>
    </location>
</feature>
<name>A0ABN9JJB0_9RALS</name>
<sequence>MIEPRVLKNAFAMAATLAASAALAQMTPAPQTSPQTTGTVQTAPGNPAPMTSSSDPLVQKRIDDKAANDEYKARKSEAKAAYKEEKKAAKSNRKAEKKEATAKRKEAMSEQGGPAQTPVSEGK</sequence>
<evidence type="ECO:0000256" key="2">
    <source>
        <dbReference type="SAM" id="SignalP"/>
    </source>
</evidence>
<evidence type="ECO:0000256" key="1">
    <source>
        <dbReference type="SAM" id="MobiDB-lite"/>
    </source>
</evidence>
<gene>
    <name evidence="3" type="ORF">LMG18101_02113</name>
</gene>
<feature type="signal peptide" evidence="2">
    <location>
        <begin position="1"/>
        <end position="24"/>
    </location>
</feature>
<dbReference type="Proteomes" id="UP001189757">
    <property type="component" value="Unassembled WGS sequence"/>
</dbReference>